<dbReference type="SUPFAM" id="SSF81901">
    <property type="entry name" value="HCP-like"/>
    <property type="match status" value="2"/>
</dbReference>
<evidence type="ECO:0000313" key="1">
    <source>
        <dbReference type="EMBL" id="CAH0100601.1"/>
    </source>
</evidence>
<dbReference type="InterPro" id="IPR052748">
    <property type="entry name" value="ISR_Activator"/>
</dbReference>
<comment type="caution">
    <text evidence="1">The sequence shown here is derived from an EMBL/GenBank/DDBJ whole genome shotgun (WGS) entry which is preliminary data.</text>
</comment>
<dbReference type="InterPro" id="IPR011990">
    <property type="entry name" value="TPR-like_helical_dom_sf"/>
</dbReference>
<dbReference type="Proteomes" id="UP000789390">
    <property type="component" value="Unassembled WGS sequence"/>
</dbReference>
<name>A0A8J2W0G1_9CRUS</name>
<protein>
    <submittedName>
        <fullName evidence="1">Uncharacterized protein</fullName>
    </submittedName>
</protein>
<dbReference type="OrthoDB" id="6341798at2759"/>
<dbReference type="EMBL" id="CAKKLH010000041">
    <property type="protein sequence ID" value="CAH0100601.1"/>
    <property type="molecule type" value="Genomic_DNA"/>
</dbReference>
<evidence type="ECO:0000313" key="2">
    <source>
        <dbReference type="Proteomes" id="UP000789390"/>
    </source>
</evidence>
<dbReference type="AlphaFoldDB" id="A0A8J2W0G1"/>
<accession>A0A8J2W0G1</accession>
<dbReference type="PANTHER" id="PTHR45011">
    <property type="entry name" value="DAP3-BINDING CELL DEATH ENHANCER 1"/>
    <property type="match status" value="1"/>
</dbReference>
<dbReference type="SMART" id="SM00671">
    <property type="entry name" value="SEL1"/>
    <property type="match status" value="4"/>
</dbReference>
<reference evidence="1" key="1">
    <citation type="submission" date="2021-11" db="EMBL/GenBank/DDBJ databases">
        <authorList>
            <person name="Schell T."/>
        </authorList>
    </citation>
    <scope>NUCLEOTIDE SEQUENCE</scope>
    <source>
        <strain evidence="1">M5</strain>
    </source>
</reference>
<keyword evidence="2" id="KW-1185">Reference proteome</keyword>
<organism evidence="1 2">
    <name type="scientific">Daphnia galeata</name>
    <dbReference type="NCBI Taxonomy" id="27404"/>
    <lineage>
        <taxon>Eukaryota</taxon>
        <taxon>Metazoa</taxon>
        <taxon>Ecdysozoa</taxon>
        <taxon>Arthropoda</taxon>
        <taxon>Crustacea</taxon>
        <taxon>Branchiopoda</taxon>
        <taxon>Diplostraca</taxon>
        <taxon>Cladocera</taxon>
        <taxon>Anomopoda</taxon>
        <taxon>Daphniidae</taxon>
        <taxon>Daphnia</taxon>
    </lineage>
</organism>
<gene>
    <name evidence="1" type="ORF">DGAL_LOCUS2886</name>
</gene>
<proteinExistence type="predicted"/>
<dbReference type="PANTHER" id="PTHR45011:SF1">
    <property type="entry name" value="DAP3-BINDING CELL DEATH ENHANCER 1"/>
    <property type="match status" value="1"/>
</dbReference>
<sequence>MLILIPVYHVDFRQLYVGSSVNVETTNINSGPISSSSDNEDKNSNQQTLDVISSIKDKNSTLECENKFADSNNYQRLKFKWNLSKSIFLEICGLSSVVALGWEYGQFRQKQSRLPCIDQSASLVKVLTNRALLPSLNKGVRLTINDVSSNSNVLYTDLHTKNTAIQASDKYLSHTTSLALSEEINENWLKWQNSVGVELINSAKKKVLSEYDHLIKNSKTDRFSAYQSEAFNCFLESRRLGSAKGSYNLGICYEQGIGTSQNLDKAFKHYKEAATKNHPAAQYNLGLLFYRRYLNNEKSKENDLSEAFSHLRQAAHHGLEEARSALIFLTNEVANDVDKNSTLECENKFADSNNYQRLKFKWNLSKSIFLEICGLSSVVALGWEYGQFRQKQSRLPCIDHSASLVKTLAGMLQNLETSNNLELAEWQNSVGVELINSAKKKVLSEYDHLIKNSKTDRFSAYQSEAFNCFLESRRLGSAKGSYNLGICYEQGIGTSQNLDKAFKHYKEAATKNHPAAQYNLGLLFYRRYLNNEKSKENDLSEAFSHLRQAAHHGLEEARSALIFLTNEVANDVVRFTTISSTHAGENLRSKESKHGLTVRNAFSEPHSFSYCHNHNNDKSEITNFEFNRGSVSFYFGD</sequence>
<dbReference type="InterPro" id="IPR006597">
    <property type="entry name" value="Sel1-like"/>
</dbReference>
<dbReference type="Pfam" id="PF08238">
    <property type="entry name" value="Sel1"/>
    <property type="match status" value="4"/>
</dbReference>
<dbReference type="Gene3D" id="1.25.40.10">
    <property type="entry name" value="Tetratricopeptide repeat domain"/>
    <property type="match status" value="2"/>
</dbReference>